<keyword evidence="1" id="KW-0472">Membrane</keyword>
<dbReference type="EMBL" id="PFPK01000014">
    <property type="protein sequence ID" value="PIZ95368.1"/>
    <property type="molecule type" value="Genomic_DNA"/>
</dbReference>
<comment type="caution">
    <text evidence="2">The sequence shown here is derived from an EMBL/GenBank/DDBJ whole genome shotgun (WGS) entry which is preliminary data.</text>
</comment>
<gene>
    <name evidence="2" type="ORF">COX81_01015</name>
</gene>
<keyword evidence="1" id="KW-1133">Transmembrane helix</keyword>
<evidence type="ECO:0000256" key="1">
    <source>
        <dbReference type="SAM" id="Phobius"/>
    </source>
</evidence>
<name>A0A2M7V953_9BACT</name>
<proteinExistence type="predicted"/>
<reference evidence="3" key="1">
    <citation type="submission" date="2017-09" db="EMBL/GenBank/DDBJ databases">
        <title>Depth-based differentiation of microbial function through sediment-hosted aquifers and enrichment of novel symbionts in the deep terrestrial subsurface.</title>
        <authorList>
            <person name="Probst A.J."/>
            <person name="Ladd B."/>
            <person name="Jarett J.K."/>
            <person name="Geller-Mcgrath D.E."/>
            <person name="Sieber C.M.K."/>
            <person name="Emerson J.B."/>
            <person name="Anantharaman K."/>
            <person name="Thomas B.C."/>
            <person name="Malmstrom R."/>
            <person name="Stieglmeier M."/>
            <person name="Klingl A."/>
            <person name="Woyke T."/>
            <person name="Ryan C.M."/>
            <person name="Banfield J.F."/>
        </authorList>
    </citation>
    <scope>NUCLEOTIDE SEQUENCE [LARGE SCALE GENOMIC DNA]</scope>
</reference>
<evidence type="ECO:0000313" key="3">
    <source>
        <dbReference type="Proteomes" id="UP000228568"/>
    </source>
</evidence>
<sequence>MKKLITSLFIFFTLFLTAVPVGAIDLGVGSAKNAAGKAGYDSATNETTFAKTIGTVVQAILSLVGIIFLSLMVYAGYLWMTAMGEEEEVKKAKTIIRQSIIGLIITVGAYSITAFVLPVILARTTGG</sequence>
<keyword evidence="1" id="KW-0812">Transmembrane</keyword>
<feature type="transmembrane region" description="Helical" evidence="1">
    <location>
        <begin position="56"/>
        <end position="79"/>
    </location>
</feature>
<protein>
    <submittedName>
        <fullName evidence="2">Uncharacterized protein</fullName>
    </submittedName>
</protein>
<dbReference type="InterPro" id="IPR043993">
    <property type="entry name" value="T4SS_pilin"/>
</dbReference>
<dbReference type="AlphaFoldDB" id="A0A2M7V953"/>
<feature type="transmembrane region" description="Helical" evidence="1">
    <location>
        <begin position="100"/>
        <end position="121"/>
    </location>
</feature>
<organism evidence="2 3">
    <name type="scientific">Candidatus Magasanikbacteria bacterium CG_4_10_14_0_2_um_filter_37_12</name>
    <dbReference type="NCBI Taxonomy" id="1974637"/>
    <lineage>
        <taxon>Bacteria</taxon>
        <taxon>Candidatus Magasanikiibacteriota</taxon>
    </lineage>
</organism>
<accession>A0A2M7V953</accession>
<evidence type="ECO:0000313" key="2">
    <source>
        <dbReference type="EMBL" id="PIZ95368.1"/>
    </source>
</evidence>
<dbReference type="Proteomes" id="UP000228568">
    <property type="component" value="Unassembled WGS sequence"/>
</dbReference>
<dbReference type="Pfam" id="PF18895">
    <property type="entry name" value="T4SS_pilin"/>
    <property type="match status" value="1"/>
</dbReference>